<keyword evidence="7" id="KW-1278">Translocase</keyword>
<dbReference type="NCBIfam" id="NF010167">
    <property type="entry name" value="PRK13648.1"/>
    <property type="match status" value="2"/>
</dbReference>
<evidence type="ECO:0000256" key="2">
    <source>
        <dbReference type="ARBA" id="ARBA00005417"/>
    </source>
</evidence>
<evidence type="ECO:0000313" key="11">
    <source>
        <dbReference type="Proteomes" id="UP000199163"/>
    </source>
</evidence>
<dbReference type="CDD" id="cd03225">
    <property type="entry name" value="ABC_cobalt_CbiO_domain1"/>
    <property type="match status" value="2"/>
</dbReference>
<protein>
    <submittedName>
        <fullName evidence="10">Energy-coupling factor transport system ATP-binding protein</fullName>
    </submittedName>
</protein>
<reference evidence="11" key="1">
    <citation type="submission" date="2016-10" db="EMBL/GenBank/DDBJ databases">
        <authorList>
            <person name="Varghese N."/>
            <person name="Submissions S."/>
        </authorList>
    </citation>
    <scope>NUCLEOTIDE SEQUENCE [LARGE SCALE GENOMIC DNA]</scope>
    <source>
        <strain evidence="11">DSM 21632</strain>
    </source>
</reference>
<organism evidence="10 11">
    <name type="scientific">Alteribacillus persepolensis</name>
    <dbReference type="NCBI Taxonomy" id="568899"/>
    <lineage>
        <taxon>Bacteria</taxon>
        <taxon>Bacillati</taxon>
        <taxon>Bacillota</taxon>
        <taxon>Bacilli</taxon>
        <taxon>Bacillales</taxon>
        <taxon>Bacillaceae</taxon>
        <taxon>Alteribacillus</taxon>
    </lineage>
</organism>
<dbReference type="InterPro" id="IPR003439">
    <property type="entry name" value="ABC_transporter-like_ATP-bd"/>
</dbReference>
<dbReference type="Pfam" id="PF00005">
    <property type="entry name" value="ABC_tran"/>
    <property type="match status" value="2"/>
</dbReference>
<proteinExistence type="inferred from homology"/>
<evidence type="ECO:0000256" key="1">
    <source>
        <dbReference type="ARBA" id="ARBA00004202"/>
    </source>
</evidence>
<keyword evidence="6 10" id="KW-0067">ATP-binding</keyword>
<dbReference type="GO" id="GO:0042626">
    <property type="term" value="F:ATPase-coupled transmembrane transporter activity"/>
    <property type="evidence" value="ECO:0007669"/>
    <property type="project" value="TreeGrafter"/>
</dbReference>
<evidence type="ECO:0000256" key="8">
    <source>
        <dbReference type="ARBA" id="ARBA00023136"/>
    </source>
</evidence>
<dbReference type="GO" id="GO:0043190">
    <property type="term" value="C:ATP-binding cassette (ABC) transporter complex"/>
    <property type="evidence" value="ECO:0007669"/>
    <property type="project" value="TreeGrafter"/>
</dbReference>
<evidence type="ECO:0000256" key="7">
    <source>
        <dbReference type="ARBA" id="ARBA00022967"/>
    </source>
</evidence>
<dbReference type="Gene3D" id="3.40.50.300">
    <property type="entry name" value="P-loop containing nucleotide triphosphate hydrolases"/>
    <property type="match status" value="2"/>
</dbReference>
<keyword evidence="3" id="KW-0813">Transport</keyword>
<dbReference type="SUPFAM" id="SSF52540">
    <property type="entry name" value="P-loop containing nucleoside triphosphate hydrolases"/>
    <property type="match status" value="2"/>
</dbReference>
<feature type="domain" description="ABC transporter" evidence="9">
    <location>
        <begin position="4"/>
        <end position="245"/>
    </location>
</feature>
<dbReference type="EMBL" id="FNDK01000003">
    <property type="protein sequence ID" value="SDH26218.1"/>
    <property type="molecule type" value="Genomic_DNA"/>
</dbReference>
<dbReference type="STRING" id="568899.SAMN05192534_10378"/>
<dbReference type="InterPro" id="IPR003593">
    <property type="entry name" value="AAA+_ATPase"/>
</dbReference>
<dbReference type="InterPro" id="IPR050095">
    <property type="entry name" value="ECF_ABC_transporter_ATP-bd"/>
</dbReference>
<sequence>MSYVETKEMSITYPLEQHASLPPVSVGIEKGEKILILGASGCGKSTLALALQGLIPRSIDAKRSGSVTVDGTDPKSWTAKQASSHIGVLFQDPQTQFCMLTVEDEIIFGLENLGLSKEEIKRRLEESLALTNLTDRRHDALQTLSGGLQQKAAFACLLAMDANTLIVDEPTANLDPESSKDLLQCLADVSEQKNKTVLCIEHKLDDVLPIIDRVIALSSSGGVFAQGQPRTFFQQNTSLLQDAGIAIPEVCEMAFKLEQEGLVTWGCFPLTLREWEAECQRLGIQKTNHMPCPSEVAASSEPILETNALSFSYRKQPVLQHVTFSLHRGQFVALTGANGSGKSTLFQLLSGIYTPAQGDVALHGKSRHDISDSDWMQHIGYVFQNPEHQFICDTVEEELTYGLKMKGTSPAVIASQVDELLETFSLTAKRAANPFSLSQGQKRRLSVATMLTSDQDILLLDEPTFGQDEANTTAMMDLLLALHRRGKTIVMITHDMELVYQYADHILLLHEGTIAYDGPTDAFFENTTLLKQAHLTPPINRELAGWLPSFQKEEVL</sequence>
<dbReference type="OrthoDB" id="501320at2"/>
<dbReference type="GO" id="GO:0015087">
    <property type="term" value="F:cobalt ion transmembrane transporter activity"/>
    <property type="evidence" value="ECO:0007669"/>
    <property type="project" value="UniProtKB-ARBA"/>
</dbReference>
<dbReference type="InterPro" id="IPR015856">
    <property type="entry name" value="ABC_transpr_CbiO/EcfA_su"/>
</dbReference>
<keyword evidence="8" id="KW-0472">Membrane</keyword>
<dbReference type="PANTHER" id="PTHR43553">
    <property type="entry name" value="HEAVY METAL TRANSPORTER"/>
    <property type="match status" value="1"/>
</dbReference>
<comment type="subcellular location">
    <subcellularLocation>
        <location evidence="1">Cell membrane</location>
        <topology evidence="1">Peripheral membrane protein</topology>
    </subcellularLocation>
</comment>
<evidence type="ECO:0000256" key="4">
    <source>
        <dbReference type="ARBA" id="ARBA00022475"/>
    </source>
</evidence>
<dbReference type="InterPro" id="IPR017871">
    <property type="entry name" value="ABC_transporter-like_CS"/>
</dbReference>
<dbReference type="InterPro" id="IPR027417">
    <property type="entry name" value="P-loop_NTPase"/>
</dbReference>
<comment type="similarity">
    <text evidence="2">Belongs to the ABC transporter superfamily.</text>
</comment>
<dbReference type="RefSeq" id="WP_091271666.1">
    <property type="nucleotide sequence ID" value="NZ_FNDK01000003.1"/>
</dbReference>
<keyword evidence="5" id="KW-0547">Nucleotide-binding</keyword>
<dbReference type="Proteomes" id="UP000199163">
    <property type="component" value="Unassembled WGS sequence"/>
</dbReference>
<dbReference type="GO" id="GO:0016887">
    <property type="term" value="F:ATP hydrolysis activity"/>
    <property type="evidence" value="ECO:0007669"/>
    <property type="project" value="InterPro"/>
</dbReference>
<evidence type="ECO:0000256" key="3">
    <source>
        <dbReference type="ARBA" id="ARBA00022448"/>
    </source>
</evidence>
<evidence type="ECO:0000313" key="10">
    <source>
        <dbReference type="EMBL" id="SDH26218.1"/>
    </source>
</evidence>
<keyword evidence="4" id="KW-1003">Cell membrane</keyword>
<dbReference type="AlphaFoldDB" id="A0A1G8AZ46"/>
<dbReference type="PANTHER" id="PTHR43553:SF19">
    <property type="entry name" value="HMP_THIAMINE IMPORT ATP-BINDING PROTEIN YKOD-RELATED"/>
    <property type="match status" value="1"/>
</dbReference>
<dbReference type="SMART" id="SM00382">
    <property type="entry name" value="AAA"/>
    <property type="match status" value="2"/>
</dbReference>
<accession>A0A1G8AZ46</accession>
<dbReference type="GO" id="GO:0005524">
    <property type="term" value="F:ATP binding"/>
    <property type="evidence" value="ECO:0007669"/>
    <property type="project" value="UniProtKB-KW"/>
</dbReference>
<keyword evidence="11" id="KW-1185">Reference proteome</keyword>
<feature type="domain" description="ABC transporter" evidence="9">
    <location>
        <begin position="304"/>
        <end position="536"/>
    </location>
</feature>
<dbReference type="PROSITE" id="PS50893">
    <property type="entry name" value="ABC_TRANSPORTER_2"/>
    <property type="match status" value="2"/>
</dbReference>
<dbReference type="FunFam" id="3.40.50.300:FF:000224">
    <property type="entry name" value="Energy-coupling factor transporter ATP-binding protein EcfA"/>
    <property type="match status" value="1"/>
</dbReference>
<dbReference type="PROSITE" id="PS00211">
    <property type="entry name" value="ABC_TRANSPORTER_1"/>
    <property type="match status" value="1"/>
</dbReference>
<gene>
    <name evidence="10" type="ORF">SAMN05192534_10378</name>
</gene>
<evidence type="ECO:0000256" key="5">
    <source>
        <dbReference type="ARBA" id="ARBA00022741"/>
    </source>
</evidence>
<name>A0A1G8AZ46_9BACI</name>
<evidence type="ECO:0000256" key="6">
    <source>
        <dbReference type="ARBA" id="ARBA00022840"/>
    </source>
</evidence>
<evidence type="ECO:0000259" key="9">
    <source>
        <dbReference type="PROSITE" id="PS50893"/>
    </source>
</evidence>